<protein>
    <recommendedName>
        <fullName evidence="4">Transmembrane protein</fullName>
    </recommendedName>
</protein>
<evidence type="ECO:0000256" key="1">
    <source>
        <dbReference type="SAM" id="Phobius"/>
    </source>
</evidence>
<gene>
    <name evidence="2" type="ORF">ABFB10_00765</name>
</gene>
<evidence type="ECO:0000313" key="3">
    <source>
        <dbReference type="Proteomes" id="UP001428774"/>
    </source>
</evidence>
<organism evidence="2 3">
    <name type="scientific">Ponticoccus litoralis</name>
    <dbReference type="NCBI Taxonomy" id="422297"/>
    <lineage>
        <taxon>Bacteria</taxon>
        <taxon>Pseudomonadati</taxon>
        <taxon>Pseudomonadota</taxon>
        <taxon>Alphaproteobacteria</taxon>
        <taxon>Rhodobacterales</taxon>
        <taxon>Roseobacteraceae</taxon>
        <taxon>Ponticoccus</taxon>
    </lineage>
</organism>
<feature type="transmembrane region" description="Helical" evidence="1">
    <location>
        <begin position="12"/>
        <end position="36"/>
    </location>
</feature>
<keyword evidence="3" id="KW-1185">Reference proteome</keyword>
<reference evidence="2 3" key="1">
    <citation type="submission" date="2024-05" db="EMBL/GenBank/DDBJ databases">
        <title>Genome sequence of Ponticoccus litoralis KCCM 90028.</title>
        <authorList>
            <person name="Kim J.M."/>
            <person name="Lee J.K."/>
            <person name="Choi B.J."/>
            <person name="Bayburt H."/>
            <person name="Baek J.H."/>
            <person name="Jeon C.O."/>
        </authorList>
    </citation>
    <scope>NUCLEOTIDE SEQUENCE [LARGE SCALE GENOMIC DNA]</scope>
    <source>
        <strain evidence="2 3">KCCM 90028</strain>
    </source>
</reference>
<evidence type="ECO:0008006" key="4">
    <source>
        <dbReference type="Google" id="ProtNLM"/>
    </source>
</evidence>
<name>A0AAW9SGC3_9RHOB</name>
<keyword evidence="1" id="KW-0472">Membrane</keyword>
<dbReference type="Proteomes" id="UP001428774">
    <property type="component" value="Unassembled WGS sequence"/>
</dbReference>
<feature type="transmembrane region" description="Helical" evidence="1">
    <location>
        <begin position="56"/>
        <end position="79"/>
    </location>
</feature>
<proteinExistence type="predicted"/>
<keyword evidence="1" id="KW-1133">Transmembrane helix</keyword>
<evidence type="ECO:0000313" key="2">
    <source>
        <dbReference type="EMBL" id="MEN9059788.1"/>
    </source>
</evidence>
<feature type="transmembrane region" description="Helical" evidence="1">
    <location>
        <begin position="91"/>
        <end position="112"/>
    </location>
</feature>
<feature type="transmembrane region" description="Helical" evidence="1">
    <location>
        <begin position="124"/>
        <end position="143"/>
    </location>
</feature>
<sequence>MKPSFLNDQGQSILKAALFAAVINGAINGVIQLFLLRAHTPLMLTVDGITNDAHTVFGTAVTLAAVLAMILTVVGHVTLKGPKRRFWPHGLLLTLWHGLLAFGAVVSAAVLWQRFAGSVEVSLLTASAMIGLIAALVAGVITYRTNMASRLQPVPAQ</sequence>
<comment type="caution">
    <text evidence="2">The sequence shown here is derived from an EMBL/GenBank/DDBJ whole genome shotgun (WGS) entry which is preliminary data.</text>
</comment>
<dbReference type="EMBL" id="JBDNCH010000001">
    <property type="protein sequence ID" value="MEN9059788.1"/>
    <property type="molecule type" value="Genomic_DNA"/>
</dbReference>
<accession>A0AAW9SGC3</accession>
<dbReference type="AlphaFoldDB" id="A0AAW9SGC3"/>
<keyword evidence="1" id="KW-0812">Transmembrane</keyword>
<dbReference type="RefSeq" id="WP_347164925.1">
    <property type="nucleotide sequence ID" value="NZ_JBDNCH010000001.1"/>
</dbReference>